<feature type="transmembrane region" description="Helical" evidence="10">
    <location>
        <begin position="63"/>
        <end position="82"/>
    </location>
</feature>
<evidence type="ECO:0000256" key="4">
    <source>
        <dbReference type="ARBA" id="ARBA00022676"/>
    </source>
</evidence>
<dbReference type="Pfam" id="PF03155">
    <property type="entry name" value="Alg6_Alg8"/>
    <property type="match status" value="1"/>
</dbReference>
<evidence type="ECO:0000256" key="5">
    <source>
        <dbReference type="ARBA" id="ARBA00022679"/>
    </source>
</evidence>
<keyword evidence="5 10" id="KW-0808">Transferase</keyword>
<dbReference type="Proteomes" id="UP001139887">
    <property type="component" value="Unassembled WGS sequence"/>
</dbReference>
<protein>
    <recommendedName>
        <fullName evidence="10">Alpha-1,3-glucosyltransferase</fullName>
        <ecNumber evidence="10">2.4.1.-</ecNumber>
    </recommendedName>
</protein>
<evidence type="ECO:0000256" key="1">
    <source>
        <dbReference type="ARBA" id="ARBA00004477"/>
    </source>
</evidence>
<keyword evidence="12" id="KW-1185">Reference proteome</keyword>
<evidence type="ECO:0000256" key="2">
    <source>
        <dbReference type="ARBA" id="ARBA00004922"/>
    </source>
</evidence>
<name>A0A9W8I1A0_9FUNG</name>
<dbReference type="AlphaFoldDB" id="A0A9W8I1A0"/>
<feature type="non-terminal residue" evidence="11">
    <location>
        <position position="1"/>
    </location>
</feature>
<proteinExistence type="inferred from homology"/>
<dbReference type="EC" id="2.4.1.-" evidence="10"/>
<evidence type="ECO:0000256" key="8">
    <source>
        <dbReference type="ARBA" id="ARBA00022989"/>
    </source>
</evidence>
<comment type="caution">
    <text evidence="10">Lacks conserved residue(s) required for the propagation of feature annotation.</text>
</comment>
<comment type="caution">
    <text evidence="11">The sequence shown here is derived from an EMBL/GenBank/DDBJ whole genome shotgun (WGS) entry which is preliminary data.</text>
</comment>
<dbReference type="OrthoDB" id="5589195at2759"/>
<keyword evidence="7 10" id="KW-0256">Endoplasmic reticulum</keyword>
<dbReference type="PANTHER" id="PTHR12413:SF1">
    <property type="entry name" value="DOLICHYL PYROPHOSPHATE MAN9GLCNAC2 ALPHA-1,3-GLUCOSYLTRANSFERASE"/>
    <property type="match status" value="1"/>
</dbReference>
<accession>A0A9W8I1A0</accession>
<reference evidence="11" key="1">
    <citation type="submission" date="2022-07" db="EMBL/GenBank/DDBJ databases">
        <title>Phylogenomic reconstructions and comparative analyses of Kickxellomycotina fungi.</title>
        <authorList>
            <person name="Reynolds N.K."/>
            <person name="Stajich J.E."/>
            <person name="Barry K."/>
            <person name="Grigoriev I.V."/>
            <person name="Crous P."/>
            <person name="Smith M.E."/>
        </authorList>
    </citation>
    <scope>NUCLEOTIDE SEQUENCE</scope>
    <source>
        <strain evidence="11">NRRL 1566</strain>
    </source>
</reference>
<evidence type="ECO:0000256" key="7">
    <source>
        <dbReference type="ARBA" id="ARBA00022824"/>
    </source>
</evidence>
<keyword evidence="4 10" id="KW-0328">Glycosyltransferase</keyword>
<evidence type="ECO:0000256" key="9">
    <source>
        <dbReference type="ARBA" id="ARBA00023136"/>
    </source>
</evidence>
<feature type="non-terminal residue" evidence="11">
    <location>
        <position position="110"/>
    </location>
</feature>
<feature type="transmembrane region" description="Helical" evidence="10">
    <location>
        <begin position="30"/>
        <end position="51"/>
    </location>
</feature>
<dbReference type="GO" id="GO:0005789">
    <property type="term" value="C:endoplasmic reticulum membrane"/>
    <property type="evidence" value="ECO:0007669"/>
    <property type="project" value="UniProtKB-SubCell"/>
</dbReference>
<comment type="similarity">
    <text evidence="3 10">Belongs to the ALG6/ALG8 glucosyltransferase family.</text>
</comment>
<gene>
    <name evidence="11" type="primary">ALG6</name>
    <name evidence="11" type="ORF">IWW36_005485</name>
</gene>
<evidence type="ECO:0000256" key="6">
    <source>
        <dbReference type="ARBA" id="ARBA00022692"/>
    </source>
</evidence>
<comment type="pathway">
    <text evidence="2 10">Protein modification; protein glycosylation.</text>
</comment>
<keyword evidence="6 10" id="KW-0812">Transmembrane</keyword>
<dbReference type="InterPro" id="IPR004856">
    <property type="entry name" value="Glyco_trans_ALG6/ALG8"/>
</dbReference>
<organism evidence="11 12">
    <name type="scientific">Coemansia brasiliensis</name>
    <dbReference type="NCBI Taxonomy" id="2650707"/>
    <lineage>
        <taxon>Eukaryota</taxon>
        <taxon>Fungi</taxon>
        <taxon>Fungi incertae sedis</taxon>
        <taxon>Zoopagomycota</taxon>
        <taxon>Kickxellomycotina</taxon>
        <taxon>Kickxellomycetes</taxon>
        <taxon>Kickxellales</taxon>
        <taxon>Kickxellaceae</taxon>
        <taxon>Coemansia</taxon>
    </lineage>
</organism>
<evidence type="ECO:0000313" key="11">
    <source>
        <dbReference type="EMBL" id="KAJ2843649.1"/>
    </source>
</evidence>
<evidence type="ECO:0000256" key="10">
    <source>
        <dbReference type="RuleBase" id="RU363110"/>
    </source>
</evidence>
<dbReference type="GO" id="GO:0042281">
    <property type="term" value="F:dolichyl pyrophosphate Man9GlcNAc2 alpha-1,3-glucosyltransferase activity"/>
    <property type="evidence" value="ECO:0007669"/>
    <property type="project" value="TreeGrafter"/>
</dbReference>
<keyword evidence="9 10" id="KW-0472">Membrane</keyword>
<comment type="subcellular location">
    <subcellularLocation>
        <location evidence="1 10">Endoplasmic reticulum membrane</location>
        <topology evidence="1 10">Multi-pass membrane protein</topology>
    </subcellularLocation>
</comment>
<keyword evidence="8 10" id="KW-1133">Transmembrane helix</keyword>
<sequence>RGLYEDKVANVWCAVNVAIKLRSLFTTHTLVRLATSVTALACLPACGHLFYALKRTSIASITVLKYCLVNTSLAFFLFSFQVHEKTILVPLTPALLLIHEEEQAVNWFVQ</sequence>
<evidence type="ECO:0000256" key="3">
    <source>
        <dbReference type="ARBA" id="ARBA00008715"/>
    </source>
</evidence>
<dbReference type="EMBL" id="JANBUW010001338">
    <property type="protein sequence ID" value="KAJ2843649.1"/>
    <property type="molecule type" value="Genomic_DNA"/>
</dbReference>
<dbReference type="PANTHER" id="PTHR12413">
    <property type="entry name" value="DOLICHYL GLYCOSYLTRANSFERASE"/>
    <property type="match status" value="1"/>
</dbReference>
<evidence type="ECO:0000313" key="12">
    <source>
        <dbReference type="Proteomes" id="UP001139887"/>
    </source>
</evidence>